<protein>
    <submittedName>
        <fullName evidence="2">NUDIX domain protein</fullName>
    </submittedName>
</protein>
<name>A0A518D1D7_9BACT</name>
<dbReference type="Pfam" id="PF00293">
    <property type="entry name" value="NUDIX"/>
    <property type="match status" value="1"/>
</dbReference>
<dbReference type="InterPro" id="IPR015797">
    <property type="entry name" value="NUDIX_hydrolase-like_dom_sf"/>
</dbReference>
<dbReference type="Proteomes" id="UP000319342">
    <property type="component" value="Chromosome"/>
</dbReference>
<organism evidence="2 3">
    <name type="scientific">Rohdeia mirabilis</name>
    <dbReference type="NCBI Taxonomy" id="2528008"/>
    <lineage>
        <taxon>Bacteria</taxon>
        <taxon>Pseudomonadati</taxon>
        <taxon>Planctomycetota</taxon>
        <taxon>Planctomycetia</taxon>
        <taxon>Planctomycetia incertae sedis</taxon>
        <taxon>Rohdeia</taxon>
    </lineage>
</organism>
<dbReference type="RefSeq" id="WP_419185854.1">
    <property type="nucleotide sequence ID" value="NZ_CP036290.1"/>
</dbReference>
<proteinExistence type="predicted"/>
<evidence type="ECO:0000313" key="3">
    <source>
        <dbReference type="Proteomes" id="UP000319342"/>
    </source>
</evidence>
<dbReference type="SUPFAM" id="SSF55811">
    <property type="entry name" value="Nudix"/>
    <property type="match status" value="1"/>
</dbReference>
<feature type="domain" description="Nudix hydrolase" evidence="1">
    <location>
        <begin position="72"/>
        <end position="210"/>
    </location>
</feature>
<dbReference type="CDD" id="cd03674">
    <property type="entry name" value="NUDIX_Hydrolase"/>
    <property type="match status" value="1"/>
</dbReference>
<dbReference type="PROSITE" id="PS51462">
    <property type="entry name" value="NUDIX"/>
    <property type="match status" value="1"/>
</dbReference>
<evidence type="ECO:0000259" key="1">
    <source>
        <dbReference type="PROSITE" id="PS51462"/>
    </source>
</evidence>
<evidence type="ECO:0000313" key="2">
    <source>
        <dbReference type="EMBL" id="QDU85287.1"/>
    </source>
</evidence>
<dbReference type="EMBL" id="CP036290">
    <property type="protein sequence ID" value="QDU85287.1"/>
    <property type="molecule type" value="Genomic_DNA"/>
</dbReference>
<reference evidence="2 3" key="1">
    <citation type="submission" date="2019-02" db="EMBL/GenBank/DDBJ databases">
        <title>Deep-cultivation of Planctomycetes and their phenomic and genomic characterization uncovers novel biology.</title>
        <authorList>
            <person name="Wiegand S."/>
            <person name="Jogler M."/>
            <person name="Boedeker C."/>
            <person name="Pinto D."/>
            <person name="Vollmers J."/>
            <person name="Rivas-Marin E."/>
            <person name="Kohn T."/>
            <person name="Peeters S.H."/>
            <person name="Heuer A."/>
            <person name="Rast P."/>
            <person name="Oberbeckmann S."/>
            <person name="Bunk B."/>
            <person name="Jeske O."/>
            <person name="Meyerdierks A."/>
            <person name="Storesund J.E."/>
            <person name="Kallscheuer N."/>
            <person name="Luecker S."/>
            <person name="Lage O.M."/>
            <person name="Pohl T."/>
            <person name="Merkel B.J."/>
            <person name="Hornburger P."/>
            <person name="Mueller R.-W."/>
            <person name="Bruemmer F."/>
            <person name="Labrenz M."/>
            <person name="Spormann A.M."/>
            <person name="Op den Camp H."/>
            <person name="Overmann J."/>
            <person name="Amann R."/>
            <person name="Jetten M.S.M."/>
            <person name="Mascher T."/>
            <person name="Medema M.H."/>
            <person name="Devos D.P."/>
            <person name="Kaster A.-K."/>
            <person name="Ovreas L."/>
            <person name="Rohde M."/>
            <person name="Galperin M.Y."/>
            <person name="Jogler C."/>
        </authorList>
    </citation>
    <scope>NUCLEOTIDE SEQUENCE [LARGE SCALE GENOMIC DNA]</scope>
    <source>
        <strain evidence="2 3">Pla163</strain>
    </source>
</reference>
<sequence length="210" mass="23043">MKGGARTERLAERGGLRLAEDAPPLLGPSGLEHARRIVLDYVPHDARQAAERERVLAFIDAHPDALLRSCADGHLTAAAFLFDGARERVLLTHHRKLDRWLQLGGHADGDGNLVRAALREGVEESGIEGLVIDPRPIDVDIHTIPARRTKDGTVEPEHLHLDVRFCVYAPIGAREVVSGESHELGWFGPDELEGLGLDDSVTRLFRLAFG</sequence>
<dbReference type="Gene3D" id="3.90.79.10">
    <property type="entry name" value="Nucleoside Triphosphate Pyrophosphohydrolase"/>
    <property type="match status" value="1"/>
</dbReference>
<gene>
    <name evidence="2" type="ORF">Pla163_24150</name>
</gene>
<keyword evidence="3" id="KW-1185">Reference proteome</keyword>
<dbReference type="InterPro" id="IPR000086">
    <property type="entry name" value="NUDIX_hydrolase_dom"/>
</dbReference>
<dbReference type="AlphaFoldDB" id="A0A518D1D7"/>
<accession>A0A518D1D7</accession>